<keyword evidence="2" id="KW-1185">Reference proteome</keyword>
<proteinExistence type="predicted"/>
<reference evidence="1 2" key="1">
    <citation type="submission" date="2021-06" db="EMBL/GenBank/DDBJ databases">
        <title>Caerostris extrusa draft genome.</title>
        <authorList>
            <person name="Kono N."/>
            <person name="Arakawa K."/>
        </authorList>
    </citation>
    <scope>NUCLEOTIDE SEQUENCE [LARGE SCALE GENOMIC DNA]</scope>
</reference>
<organism evidence="1 2">
    <name type="scientific">Caerostris extrusa</name>
    <name type="common">Bark spider</name>
    <name type="synonym">Caerostris bankana</name>
    <dbReference type="NCBI Taxonomy" id="172846"/>
    <lineage>
        <taxon>Eukaryota</taxon>
        <taxon>Metazoa</taxon>
        <taxon>Ecdysozoa</taxon>
        <taxon>Arthropoda</taxon>
        <taxon>Chelicerata</taxon>
        <taxon>Arachnida</taxon>
        <taxon>Araneae</taxon>
        <taxon>Araneomorphae</taxon>
        <taxon>Entelegynae</taxon>
        <taxon>Araneoidea</taxon>
        <taxon>Araneidae</taxon>
        <taxon>Caerostris</taxon>
    </lineage>
</organism>
<sequence length="84" mass="9876">MAPLFEARGHCSKAFRTLYARSHHSLGPFKNVYRPPLRTCSAAEWTSLNKEVRKKVISHRRLPKPHEHVIDKFRLMEALIRNLK</sequence>
<dbReference type="AlphaFoldDB" id="A0AAV4Y0G7"/>
<dbReference type="Proteomes" id="UP001054945">
    <property type="component" value="Unassembled WGS sequence"/>
</dbReference>
<evidence type="ECO:0000313" key="2">
    <source>
        <dbReference type="Proteomes" id="UP001054945"/>
    </source>
</evidence>
<evidence type="ECO:0000313" key="1">
    <source>
        <dbReference type="EMBL" id="GIZ00807.1"/>
    </source>
</evidence>
<dbReference type="EMBL" id="BPLR01018587">
    <property type="protein sequence ID" value="GIZ00807.1"/>
    <property type="molecule type" value="Genomic_DNA"/>
</dbReference>
<comment type="caution">
    <text evidence="1">The sequence shown here is derived from an EMBL/GenBank/DDBJ whole genome shotgun (WGS) entry which is preliminary data.</text>
</comment>
<protein>
    <submittedName>
        <fullName evidence="1">Uncharacterized protein</fullName>
    </submittedName>
</protein>
<gene>
    <name evidence="1" type="ORF">CEXT_804011</name>
</gene>
<name>A0AAV4Y0G7_CAEEX</name>
<accession>A0AAV4Y0G7</accession>